<dbReference type="InterPro" id="IPR049625">
    <property type="entry name" value="Glyco_transf_61_cat"/>
</dbReference>
<keyword evidence="2" id="KW-0328">Glycosyltransferase</keyword>
<keyword evidence="4" id="KW-0812">Transmembrane</keyword>
<dbReference type="GO" id="GO:0097363">
    <property type="term" value="F:protein O-acetylglucosaminyltransferase activity"/>
    <property type="evidence" value="ECO:0007669"/>
    <property type="project" value="TreeGrafter"/>
</dbReference>
<keyword evidence="7" id="KW-0325">Glycoprotein</keyword>
<evidence type="ECO:0000313" key="10">
    <source>
        <dbReference type="Proteomes" id="UP000585437"/>
    </source>
</evidence>
<evidence type="ECO:0000256" key="2">
    <source>
        <dbReference type="ARBA" id="ARBA00022676"/>
    </source>
</evidence>
<organism evidence="9 10">
    <name type="scientific">Rhizobium soli</name>
    <dbReference type="NCBI Taxonomy" id="424798"/>
    <lineage>
        <taxon>Bacteria</taxon>
        <taxon>Pseudomonadati</taxon>
        <taxon>Pseudomonadota</taxon>
        <taxon>Alphaproteobacteria</taxon>
        <taxon>Hyphomicrobiales</taxon>
        <taxon>Rhizobiaceae</taxon>
        <taxon>Rhizobium/Agrobacterium group</taxon>
        <taxon>Rhizobium</taxon>
    </lineage>
</organism>
<keyword evidence="6" id="KW-0472">Membrane</keyword>
<keyword evidence="3" id="KW-0808">Transferase</keyword>
<dbReference type="Pfam" id="PF04577">
    <property type="entry name" value="Glyco_transf_61"/>
    <property type="match status" value="1"/>
</dbReference>
<dbReference type="GO" id="GO:0035269">
    <property type="term" value="P:protein O-linked glycosylation via mannose"/>
    <property type="evidence" value="ECO:0007669"/>
    <property type="project" value="TreeGrafter"/>
</dbReference>
<dbReference type="EMBL" id="JACHBU010000019">
    <property type="protein sequence ID" value="MBB6511138.1"/>
    <property type="molecule type" value="Genomic_DNA"/>
</dbReference>
<comment type="subcellular location">
    <subcellularLocation>
        <location evidence="1">Membrane</location>
        <topology evidence="1">Single-pass membrane protein</topology>
    </subcellularLocation>
</comment>
<dbReference type="PANTHER" id="PTHR20961:SF38">
    <property type="entry name" value="PROTEIN O-LINKED-MANNOSE BETA-1,4-N-ACETYLGLUCOSAMINYLTRANSFERASE 2"/>
    <property type="match status" value="1"/>
</dbReference>
<reference evidence="9 10" key="1">
    <citation type="submission" date="2020-08" db="EMBL/GenBank/DDBJ databases">
        <title>The Agave Microbiome: Exploring the role of microbial communities in plant adaptations to desert environments.</title>
        <authorList>
            <person name="Partida-Martinez L.P."/>
        </authorList>
    </citation>
    <scope>NUCLEOTIDE SEQUENCE [LARGE SCALE GENOMIC DNA]</scope>
    <source>
        <strain evidence="9 10">AS3.12</strain>
    </source>
</reference>
<accession>A0A7X0JP04</accession>
<evidence type="ECO:0000313" key="9">
    <source>
        <dbReference type="EMBL" id="MBB6511138.1"/>
    </source>
</evidence>
<dbReference type="PANTHER" id="PTHR20961">
    <property type="entry name" value="GLYCOSYLTRANSFERASE"/>
    <property type="match status" value="1"/>
</dbReference>
<dbReference type="InterPro" id="IPR007657">
    <property type="entry name" value="Glycosyltransferase_61"/>
</dbReference>
<protein>
    <submittedName>
        <fullName evidence="9">Capsular polysaccharide biosynthesis protein</fullName>
    </submittedName>
</protein>
<sequence length="320" mass="36140">MDTPLSIVFERGAYASAFKVARPSYEIEGAIYNRHGVLVPSSQRLSGVKGDRVFNIDPPNREFSPDVKRLPGRSIYLGHLMGHYGHFLTETTSTFWALAVAQNVRPVMHPFIFGAEIKSFMKPFFEAYGIQDVHIIEEDTFFEELLVPERTFRVNTSGHEEQKNVFDHVRAHVSKSGWIGATSSMLFVSRGKLDDDPRNFKNGDELEAEIEKLGFQIIYPEQHDINDQIRMFANCRIVCGFPGSALHSSVFMDRGSLVIELGDNRSPNNRLWNQIACDELSLQKGIFIPLMVRTDSILDVARTIKAISEALASEKLNLAF</sequence>
<dbReference type="Proteomes" id="UP000585437">
    <property type="component" value="Unassembled WGS sequence"/>
</dbReference>
<gene>
    <name evidence="9" type="ORF">F4695_004536</name>
</gene>
<dbReference type="RefSeq" id="WP_184656134.1">
    <property type="nucleotide sequence ID" value="NZ_JACHBU010000019.1"/>
</dbReference>
<proteinExistence type="predicted"/>
<evidence type="ECO:0000256" key="3">
    <source>
        <dbReference type="ARBA" id="ARBA00022679"/>
    </source>
</evidence>
<evidence type="ECO:0000256" key="1">
    <source>
        <dbReference type="ARBA" id="ARBA00004167"/>
    </source>
</evidence>
<name>A0A7X0JP04_9HYPH</name>
<evidence type="ECO:0000259" key="8">
    <source>
        <dbReference type="Pfam" id="PF04577"/>
    </source>
</evidence>
<keyword evidence="5" id="KW-1133">Transmembrane helix</keyword>
<feature type="domain" description="Glycosyltransferase 61 catalytic" evidence="8">
    <location>
        <begin position="84"/>
        <end position="259"/>
    </location>
</feature>
<dbReference type="GO" id="GO:0016020">
    <property type="term" value="C:membrane"/>
    <property type="evidence" value="ECO:0007669"/>
    <property type="project" value="UniProtKB-SubCell"/>
</dbReference>
<evidence type="ECO:0000256" key="4">
    <source>
        <dbReference type="ARBA" id="ARBA00022692"/>
    </source>
</evidence>
<evidence type="ECO:0000256" key="5">
    <source>
        <dbReference type="ARBA" id="ARBA00022989"/>
    </source>
</evidence>
<dbReference type="AlphaFoldDB" id="A0A7X0JP04"/>
<evidence type="ECO:0000256" key="6">
    <source>
        <dbReference type="ARBA" id="ARBA00023136"/>
    </source>
</evidence>
<comment type="caution">
    <text evidence="9">The sequence shown here is derived from an EMBL/GenBank/DDBJ whole genome shotgun (WGS) entry which is preliminary data.</text>
</comment>
<keyword evidence="10" id="KW-1185">Reference proteome</keyword>
<evidence type="ECO:0000256" key="7">
    <source>
        <dbReference type="ARBA" id="ARBA00023180"/>
    </source>
</evidence>